<evidence type="ECO:0000313" key="11">
    <source>
        <dbReference type="EMBL" id="HIZ46888.1"/>
    </source>
</evidence>
<keyword evidence="3" id="KW-0132">Cell division</keyword>
<sequence>MARDQGRRPTPRSRAKRPGPSRQSSPARTTRGSAPSAPRQRIKASSPGGRASAPRARASKGAAPKLAVPKTAASKAASPKTAASKAASPKAASPKAAAVLSGAASSAGALASGLAARLGKGRGAAASPREQRARHQRGQVLRLVAIAGAGVLALGLVALIALFVLRDAPVFEITSVEVEPTQHVTVDDVSSLVQVPAGSTLLNVDTAALEESIKREPWVGSVSFERVFPNTLRITITEQEPDMLVVMSSGSVGWYLGTAGTWIEPVRIEAAEGQSTDDAALALAQSEGCLLVTDVPATVDPEAGSPATDEVLDAIAQFREGFSSDFSAQIVRFSAPSADSVSCTLESGVEVSLGSPTDIAEKEAIVSGYLEQNQGSLVSINVRVVSSPAYRVIDSENAQQGDGVTTGTEQVDEGAEGESAQQGDGGSSAE</sequence>
<evidence type="ECO:0000256" key="8">
    <source>
        <dbReference type="SAM" id="MobiDB-lite"/>
    </source>
</evidence>
<organism evidence="11 12">
    <name type="scientific">Candidatus Olsenella pullistercoris</name>
    <dbReference type="NCBI Taxonomy" id="2838712"/>
    <lineage>
        <taxon>Bacteria</taxon>
        <taxon>Bacillati</taxon>
        <taxon>Actinomycetota</taxon>
        <taxon>Coriobacteriia</taxon>
        <taxon>Coriobacteriales</taxon>
        <taxon>Atopobiaceae</taxon>
        <taxon>Olsenella</taxon>
    </lineage>
</organism>
<reference evidence="11" key="1">
    <citation type="journal article" date="2021" name="PeerJ">
        <title>Extensive microbial diversity within the chicken gut microbiome revealed by metagenomics and culture.</title>
        <authorList>
            <person name="Gilroy R."/>
            <person name="Ravi A."/>
            <person name="Getino M."/>
            <person name="Pursley I."/>
            <person name="Horton D.L."/>
            <person name="Alikhan N.F."/>
            <person name="Baker D."/>
            <person name="Gharbi K."/>
            <person name="Hall N."/>
            <person name="Watson M."/>
            <person name="Adriaenssens E.M."/>
            <person name="Foster-Nyarko E."/>
            <person name="Jarju S."/>
            <person name="Secka A."/>
            <person name="Antonio M."/>
            <person name="Oren A."/>
            <person name="Chaudhuri R.R."/>
            <person name="La Ragione R."/>
            <person name="Hildebrand F."/>
            <person name="Pallen M.J."/>
        </authorList>
    </citation>
    <scope>NUCLEOTIDE SEQUENCE</scope>
    <source>
        <strain evidence="11">ChiHjej12B11-14209</strain>
    </source>
</reference>
<feature type="region of interest" description="Disordered" evidence="8">
    <location>
        <begin position="394"/>
        <end position="430"/>
    </location>
</feature>
<feature type="transmembrane region" description="Helical" evidence="9">
    <location>
        <begin position="140"/>
        <end position="165"/>
    </location>
</feature>
<keyword evidence="5 9" id="KW-1133">Transmembrane helix</keyword>
<dbReference type="PANTHER" id="PTHR37820">
    <property type="entry name" value="CELL DIVISION PROTEIN DIVIB"/>
    <property type="match status" value="1"/>
</dbReference>
<dbReference type="PROSITE" id="PS51779">
    <property type="entry name" value="POTRA"/>
    <property type="match status" value="1"/>
</dbReference>
<comment type="caution">
    <text evidence="11">The sequence shown here is derived from an EMBL/GenBank/DDBJ whole genome shotgun (WGS) entry which is preliminary data.</text>
</comment>
<dbReference type="GO" id="GO:0051301">
    <property type="term" value="P:cell division"/>
    <property type="evidence" value="ECO:0007669"/>
    <property type="project" value="UniProtKB-KW"/>
</dbReference>
<dbReference type="GO" id="GO:0005886">
    <property type="term" value="C:plasma membrane"/>
    <property type="evidence" value="ECO:0007669"/>
    <property type="project" value="TreeGrafter"/>
</dbReference>
<dbReference type="InterPro" id="IPR034746">
    <property type="entry name" value="POTRA"/>
</dbReference>
<evidence type="ECO:0000256" key="4">
    <source>
        <dbReference type="ARBA" id="ARBA00022692"/>
    </source>
</evidence>
<comment type="subcellular location">
    <subcellularLocation>
        <location evidence="1">Membrane</location>
    </subcellularLocation>
</comment>
<dbReference type="PANTHER" id="PTHR37820:SF1">
    <property type="entry name" value="CELL DIVISION PROTEIN FTSQ"/>
    <property type="match status" value="1"/>
</dbReference>
<proteinExistence type="predicted"/>
<keyword evidence="7" id="KW-0131">Cell cycle</keyword>
<feature type="domain" description="POTRA" evidence="10">
    <location>
        <begin position="171"/>
        <end position="239"/>
    </location>
</feature>
<evidence type="ECO:0000256" key="3">
    <source>
        <dbReference type="ARBA" id="ARBA00022618"/>
    </source>
</evidence>
<evidence type="ECO:0000313" key="12">
    <source>
        <dbReference type="Proteomes" id="UP000824062"/>
    </source>
</evidence>
<evidence type="ECO:0000256" key="2">
    <source>
        <dbReference type="ARBA" id="ARBA00022475"/>
    </source>
</evidence>
<gene>
    <name evidence="11" type="ORF">IAA19_07740</name>
</gene>
<evidence type="ECO:0000256" key="7">
    <source>
        <dbReference type="ARBA" id="ARBA00023306"/>
    </source>
</evidence>
<keyword evidence="2" id="KW-1003">Cell membrane</keyword>
<dbReference type="Gene3D" id="3.10.20.310">
    <property type="entry name" value="membrane protein fhac"/>
    <property type="match status" value="1"/>
</dbReference>
<protein>
    <submittedName>
        <fullName evidence="11">FtsQ-type POTRA domain-containing protein</fullName>
    </submittedName>
</protein>
<dbReference type="InterPro" id="IPR013685">
    <property type="entry name" value="POTRA_FtsQ_type"/>
</dbReference>
<keyword evidence="4 9" id="KW-0812">Transmembrane</keyword>
<dbReference type="InterPro" id="IPR050487">
    <property type="entry name" value="FtsQ_DivIB"/>
</dbReference>
<feature type="compositionally biased region" description="Low complexity" evidence="8">
    <location>
        <begin position="43"/>
        <end position="91"/>
    </location>
</feature>
<evidence type="ECO:0000256" key="6">
    <source>
        <dbReference type="ARBA" id="ARBA00023136"/>
    </source>
</evidence>
<reference evidence="11" key="2">
    <citation type="submission" date="2021-04" db="EMBL/GenBank/DDBJ databases">
        <authorList>
            <person name="Gilroy R."/>
        </authorList>
    </citation>
    <scope>NUCLEOTIDE SEQUENCE</scope>
    <source>
        <strain evidence="11">ChiHjej12B11-14209</strain>
    </source>
</reference>
<evidence type="ECO:0000259" key="10">
    <source>
        <dbReference type="PROSITE" id="PS51779"/>
    </source>
</evidence>
<feature type="compositionally biased region" description="Polar residues" evidence="8">
    <location>
        <begin position="396"/>
        <end position="409"/>
    </location>
</feature>
<dbReference type="Pfam" id="PF08478">
    <property type="entry name" value="POTRA_1"/>
    <property type="match status" value="1"/>
</dbReference>
<keyword evidence="6 9" id="KW-0472">Membrane</keyword>
<evidence type="ECO:0000256" key="9">
    <source>
        <dbReference type="SAM" id="Phobius"/>
    </source>
</evidence>
<feature type="region of interest" description="Disordered" evidence="8">
    <location>
        <begin position="1"/>
        <end position="91"/>
    </location>
</feature>
<evidence type="ECO:0000256" key="5">
    <source>
        <dbReference type="ARBA" id="ARBA00022989"/>
    </source>
</evidence>
<evidence type="ECO:0000256" key="1">
    <source>
        <dbReference type="ARBA" id="ARBA00004370"/>
    </source>
</evidence>
<dbReference type="AlphaFoldDB" id="A0A9D2EZK8"/>
<name>A0A9D2EZK8_9ACTN</name>
<dbReference type="Proteomes" id="UP000824062">
    <property type="component" value="Unassembled WGS sequence"/>
</dbReference>
<dbReference type="EMBL" id="DXBM01000065">
    <property type="protein sequence ID" value="HIZ46888.1"/>
    <property type="molecule type" value="Genomic_DNA"/>
</dbReference>
<accession>A0A9D2EZK8</accession>
<feature type="compositionally biased region" description="Polar residues" evidence="8">
    <location>
        <begin position="21"/>
        <end position="33"/>
    </location>
</feature>
<feature type="compositionally biased region" description="Basic residues" evidence="8">
    <location>
        <begin position="9"/>
        <end position="19"/>
    </location>
</feature>